<dbReference type="Gene3D" id="1.20.1110.10">
    <property type="entry name" value="Calcium-transporting ATPase, transmembrane domain"/>
    <property type="match status" value="1"/>
</dbReference>
<feature type="region of interest" description="Disordered" evidence="6">
    <location>
        <begin position="364"/>
        <end position="384"/>
    </location>
</feature>
<feature type="domain" description="P-type ATPase A" evidence="8">
    <location>
        <begin position="109"/>
        <end position="206"/>
    </location>
</feature>
<dbReference type="GO" id="GO:0016020">
    <property type="term" value="C:membrane"/>
    <property type="evidence" value="ECO:0007669"/>
    <property type="project" value="UniProtKB-SubCell"/>
</dbReference>
<evidence type="ECO:0000313" key="9">
    <source>
        <dbReference type="EMBL" id="MCC2242797.1"/>
    </source>
</evidence>
<keyword evidence="2 7" id="KW-0812">Transmembrane</keyword>
<evidence type="ECO:0000313" key="10">
    <source>
        <dbReference type="Proteomes" id="UP001198893"/>
    </source>
</evidence>
<evidence type="ECO:0000256" key="5">
    <source>
        <dbReference type="ARBA" id="ARBA00023136"/>
    </source>
</evidence>
<dbReference type="GO" id="GO:0005524">
    <property type="term" value="F:ATP binding"/>
    <property type="evidence" value="ECO:0007669"/>
    <property type="project" value="InterPro"/>
</dbReference>
<feature type="transmembrane region" description="Helical" evidence="7">
    <location>
        <begin position="661"/>
        <end position="679"/>
    </location>
</feature>
<dbReference type="Gene3D" id="3.40.50.1000">
    <property type="entry name" value="HAD superfamily/HAD-like"/>
    <property type="match status" value="1"/>
</dbReference>
<dbReference type="AlphaFoldDB" id="A0AAW4WIX1"/>
<evidence type="ECO:0000256" key="4">
    <source>
        <dbReference type="ARBA" id="ARBA00022989"/>
    </source>
</evidence>
<gene>
    <name evidence="9" type="ORF">LKD47_10855</name>
</gene>
<dbReference type="PROSITE" id="PS00154">
    <property type="entry name" value="ATPASE_E1_E2"/>
    <property type="match status" value="1"/>
</dbReference>
<dbReference type="Gene3D" id="3.40.1110.10">
    <property type="entry name" value="Calcium-transporting ATPase, cytoplasmic domain N"/>
    <property type="match status" value="1"/>
</dbReference>
<name>A0AAW4WIX1_9FIRM</name>
<protein>
    <submittedName>
        <fullName evidence="9">Cation-translocating P-type ATPase</fullName>
    </submittedName>
</protein>
<dbReference type="EMBL" id="JAJEQW010000012">
    <property type="protein sequence ID" value="MCC2242797.1"/>
    <property type="molecule type" value="Genomic_DNA"/>
</dbReference>
<proteinExistence type="predicted"/>
<reference evidence="9" key="1">
    <citation type="submission" date="2021-10" db="EMBL/GenBank/DDBJ databases">
        <title>Anaerobic single-cell dispensing facilitates the cultivation of human gut bacteria.</title>
        <authorList>
            <person name="Afrizal A."/>
        </authorList>
    </citation>
    <scope>NUCLEOTIDE SEQUENCE</scope>
    <source>
        <strain evidence="9">CLA-AA-H204</strain>
    </source>
</reference>
<sequence>MKKQFMSENRMPEEKRILRGLSKEEVEERFIEGFVNKTDISTEKSAKEIVKSNVFTYFNFIFLVITILLCVVGSFRNLTFLPIIIGNTLIGIIQELRAKKVLDKMSLLNAPHAIVIRDGEQKKILSEQLVKDDVILLTAGTQICADAVVLKGTIQVNESLLTGEADEIEKTPGSRLMSGSFVVSGECYARLEKVGKHSYISRLTAEAKAMGNEEQSEMIRSINQLVKWIGIVIIPIGIILFWQGYIVNGETFQKSIVSMVAAIIGMIPEGLYLLTTIALALGTMRLAKRHVLLHDMKSIEALARVDVLCVDKTGTITEAGMEVAKIVPAKDAENTFLQSLLRDYASAVPDNNATMEAIRDYLERKGKDKDRDSDTDTDSNKDKTAEVQTFMAARRKALEVMPFTSATKYSGVVFEDGKYLLGAPEFVMGNAFEEIADEIREYTKKGYRVLLLAKYPGSDIKGTLTEKPEPLGYVILSNPIRENAKKTFGYFKTQGVAVKVISGDNPETVSEVARCAGIEHAEKYVDAGTLDTDEKIYDAADRYTVFGRVTPKQKQKLVHALQDAGHTVAMTGDGVNDILAMKDADCSVAMASGSEAAAQAAQVVLLDSDFAHMPDVVSEGRQVVNNVQRSASLFLVKNIFSLLMAIFAVVSTITYPLEPAQISLISMFTIGAPGFLLALEPNRNRIEGRFLRKVLLKALPAGLTDVLIVGSLVVCGEVFSIPASDVATASTMLLCVVGFMILIKISHPMNKFKYGILIFNIAGLLFCGICLNQLFAMSQMSKISILLMIVFAFAAESLFRYLTIGVEGIAKFISSRAHRGAPQK</sequence>
<dbReference type="PANTHER" id="PTHR42861">
    <property type="entry name" value="CALCIUM-TRANSPORTING ATPASE"/>
    <property type="match status" value="1"/>
</dbReference>
<dbReference type="SFLD" id="SFLDS00003">
    <property type="entry name" value="Haloacid_Dehalogenase"/>
    <property type="match status" value="1"/>
</dbReference>
<dbReference type="GO" id="GO:0016887">
    <property type="term" value="F:ATP hydrolysis activity"/>
    <property type="evidence" value="ECO:0007669"/>
    <property type="project" value="InterPro"/>
</dbReference>
<dbReference type="SUPFAM" id="SSF81665">
    <property type="entry name" value="Calcium ATPase, transmembrane domain M"/>
    <property type="match status" value="1"/>
</dbReference>
<dbReference type="RefSeq" id="WP_349228017.1">
    <property type="nucleotide sequence ID" value="NZ_JBBNGZ010000019.1"/>
</dbReference>
<feature type="transmembrane region" description="Helical" evidence="7">
    <location>
        <begin position="54"/>
        <end position="74"/>
    </location>
</feature>
<dbReference type="InterPro" id="IPR036412">
    <property type="entry name" value="HAD-like_sf"/>
</dbReference>
<evidence type="ECO:0000256" key="7">
    <source>
        <dbReference type="SAM" id="Phobius"/>
    </source>
</evidence>
<keyword evidence="5 7" id="KW-0472">Membrane</keyword>
<feature type="transmembrane region" description="Helical" evidence="7">
    <location>
        <begin position="783"/>
        <end position="802"/>
    </location>
</feature>
<evidence type="ECO:0000256" key="2">
    <source>
        <dbReference type="ARBA" id="ARBA00022692"/>
    </source>
</evidence>
<evidence type="ECO:0000259" key="8">
    <source>
        <dbReference type="Pfam" id="PF00122"/>
    </source>
</evidence>
<keyword evidence="3" id="KW-1278">Translocase</keyword>
<dbReference type="Gene3D" id="2.70.150.10">
    <property type="entry name" value="Calcium-transporting ATPase, cytoplasmic transduction domain A"/>
    <property type="match status" value="1"/>
</dbReference>
<dbReference type="SUPFAM" id="SSF81653">
    <property type="entry name" value="Calcium ATPase, transduction domain A"/>
    <property type="match status" value="1"/>
</dbReference>
<dbReference type="CDD" id="cd02609">
    <property type="entry name" value="P-type_ATPase"/>
    <property type="match status" value="1"/>
</dbReference>
<dbReference type="InterPro" id="IPR001757">
    <property type="entry name" value="P_typ_ATPase"/>
</dbReference>
<dbReference type="PRINTS" id="PR00119">
    <property type="entry name" value="CATATPASE"/>
</dbReference>
<dbReference type="InterPro" id="IPR023214">
    <property type="entry name" value="HAD_sf"/>
</dbReference>
<dbReference type="InterPro" id="IPR008250">
    <property type="entry name" value="ATPase_P-typ_transduc_dom_A_sf"/>
</dbReference>
<organism evidence="9 10">
    <name type="scientific">Roseburia amylophila</name>
    <dbReference type="NCBI Taxonomy" id="2981794"/>
    <lineage>
        <taxon>Bacteria</taxon>
        <taxon>Bacillati</taxon>
        <taxon>Bacillota</taxon>
        <taxon>Clostridia</taxon>
        <taxon>Lachnospirales</taxon>
        <taxon>Lachnospiraceae</taxon>
        <taxon>Roseburia</taxon>
    </lineage>
</organism>
<feature type="transmembrane region" description="Helical" evidence="7">
    <location>
        <begin position="225"/>
        <end position="244"/>
    </location>
</feature>
<dbReference type="InterPro" id="IPR023299">
    <property type="entry name" value="ATPase_P-typ_cyto_dom_N"/>
</dbReference>
<dbReference type="NCBIfam" id="TIGR01494">
    <property type="entry name" value="ATPase_P-type"/>
    <property type="match status" value="3"/>
</dbReference>
<dbReference type="PRINTS" id="PR00120">
    <property type="entry name" value="HATPASE"/>
</dbReference>
<dbReference type="InterPro" id="IPR059000">
    <property type="entry name" value="ATPase_P-type_domA"/>
</dbReference>
<comment type="subcellular location">
    <subcellularLocation>
        <location evidence="1">Membrane</location>
        <topology evidence="1">Multi-pass membrane protein</topology>
    </subcellularLocation>
</comment>
<dbReference type="SFLD" id="SFLDF00027">
    <property type="entry name" value="p-type_atpase"/>
    <property type="match status" value="1"/>
</dbReference>
<dbReference type="Proteomes" id="UP001198893">
    <property type="component" value="Unassembled WGS sequence"/>
</dbReference>
<keyword evidence="4 7" id="KW-1133">Transmembrane helix</keyword>
<feature type="transmembrane region" description="Helical" evidence="7">
    <location>
        <begin position="699"/>
        <end position="721"/>
    </location>
</feature>
<dbReference type="SUPFAM" id="SSF56784">
    <property type="entry name" value="HAD-like"/>
    <property type="match status" value="1"/>
</dbReference>
<accession>A0AAW4WIX1</accession>
<evidence type="ECO:0000256" key="1">
    <source>
        <dbReference type="ARBA" id="ARBA00004141"/>
    </source>
</evidence>
<dbReference type="Pfam" id="PF00702">
    <property type="entry name" value="Hydrolase"/>
    <property type="match status" value="1"/>
</dbReference>
<dbReference type="InterPro" id="IPR018303">
    <property type="entry name" value="ATPase_P-typ_P_site"/>
</dbReference>
<feature type="transmembrane region" description="Helical" evidence="7">
    <location>
        <begin position="727"/>
        <end position="745"/>
    </location>
</feature>
<evidence type="ECO:0000256" key="3">
    <source>
        <dbReference type="ARBA" id="ARBA00022967"/>
    </source>
</evidence>
<dbReference type="InterPro" id="IPR023298">
    <property type="entry name" value="ATPase_P-typ_TM_dom_sf"/>
</dbReference>
<feature type="transmembrane region" description="Helical" evidence="7">
    <location>
        <begin position="256"/>
        <end position="281"/>
    </location>
</feature>
<evidence type="ECO:0000256" key="6">
    <source>
        <dbReference type="SAM" id="MobiDB-lite"/>
    </source>
</evidence>
<dbReference type="InterPro" id="IPR044492">
    <property type="entry name" value="P_typ_ATPase_HD_dom"/>
</dbReference>
<dbReference type="SUPFAM" id="SSF81660">
    <property type="entry name" value="Metal cation-transporting ATPase, ATP-binding domain N"/>
    <property type="match status" value="1"/>
</dbReference>
<feature type="transmembrane region" description="Helical" evidence="7">
    <location>
        <begin position="757"/>
        <end position="777"/>
    </location>
</feature>
<comment type="caution">
    <text evidence="9">The sequence shown here is derived from an EMBL/GenBank/DDBJ whole genome shotgun (WGS) entry which is preliminary data.</text>
</comment>
<dbReference type="SFLD" id="SFLDG00002">
    <property type="entry name" value="C1.7:_P-type_atpase_like"/>
    <property type="match status" value="1"/>
</dbReference>
<feature type="transmembrane region" description="Helical" evidence="7">
    <location>
        <begin position="80"/>
        <end position="98"/>
    </location>
</feature>
<feature type="transmembrane region" description="Helical" evidence="7">
    <location>
        <begin position="634"/>
        <end position="655"/>
    </location>
</feature>
<dbReference type="Pfam" id="PF00122">
    <property type="entry name" value="E1-E2_ATPase"/>
    <property type="match status" value="1"/>
</dbReference>